<accession>A0A6B3NRK8</accession>
<proteinExistence type="predicted"/>
<organism evidence="1">
    <name type="scientific">Symploca sp. SIO1C4</name>
    <dbReference type="NCBI Taxonomy" id="2607765"/>
    <lineage>
        <taxon>Bacteria</taxon>
        <taxon>Bacillati</taxon>
        <taxon>Cyanobacteriota</taxon>
        <taxon>Cyanophyceae</taxon>
        <taxon>Coleofasciculales</taxon>
        <taxon>Coleofasciculaceae</taxon>
        <taxon>Symploca</taxon>
    </lineage>
</organism>
<evidence type="ECO:0000313" key="1">
    <source>
        <dbReference type="EMBL" id="NER31828.1"/>
    </source>
</evidence>
<dbReference type="AlphaFoldDB" id="A0A6B3NRK8"/>
<protein>
    <recommendedName>
        <fullName evidence="2">CopG family transcriptional regulator</fullName>
    </recommendedName>
</protein>
<evidence type="ECO:0008006" key="2">
    <source>
        <dbReference type="Google" id="ProtNLM"/>
    </source>
</evidence>
<name>A0A6B3NRK8_9CYAN</name>
<dbReference type="EMBL" id="JAAHFQ010000950">
    <property type="protein sequence ID" value="NER31828.1"/>
    <property type="molecule type" value="Genomic_DNA"/>
</dbReference>
<reference evidence="1" key="1">
    <citation type="submission" date="2019-11" db="EMBL/GenBank/DDBJ databases">
        <title>Genomic insights into an expanded diversity of filamentous marine cyanobacteria reveals the extraordinary biosynthetic potential of Moorea and Okeania.</title>
        <authorList>
            <person name="Ferreira Leao T."/>
            <person name="Wang M."/>
            <person name="Moss N."/>
            <person name="Da Silva R."/>
            <person name="Sanders J."/>
            <person name="Nurk S."/>
            <person name="Gurevich A."/>
            <person name="Humphrey G."/>
            <person name="Reher R."/>
            <person name="Zhu Q."/>
            <person name="Belda-Ferre P."/>
            <person name="Glukhov E."/>
            <person name="Rex R."/>
            <person name="Dorrestein P.C."/>
            <person name="Knight R."/>
            <person name="Pevzner P."/>
            <person name="Gerwick W.H."/>
            <person name="Gerwick L."/>
        </authorList>
    </citation>
    <scope>NUCLEOTIDE SEQUENCE</scope>
    <source>
        <strain evidence="1">SIO1C4</strain>
    </source>
</reference>
<comment type="caution">
    <text evidence="1">The sequence shown here is derived from an EMBL/GenBank/DDBJ whole genome shotgun (WGS) entry which is preliminary data.</text>
</comment>
<sequence length="88" mass="10354">MKYCDQPDFEVEDNIRVNISLSPNDVRRLRYWARLHGKTHTAYAAQVIATRIEENFEALEKQLAELAKRKGISVEQLKDEWDNDFAED</sequence>
<gene>
    <name evidence="1" type="ORF">F6J89_30525</name>
</gene>